<name>A0A7R9I9N6_9NEOP</name>
<dbReference type="EMBL" id="OE000230">
    <property type="protein sequence ID" value="CAD7453019.1"/>
    <property type="molecule type" value="Genomic_DNA"/>
</dbReference>
<dbReference type="AlphaFoldDB" id="A0A7R9I9N6"/>
<reference evidence="1" key="1">
    <citation type="submission" date="2020-11" db="EMBL/GenBank/DDBJ databases">
        <authorList>
            <person name="Tran Van P."/>
        </authorList>
    </citation>
    <scope>NUCLEOTIDE SEQUENCE</scope>
</reference>
<sequence>MKTPAISQCLLITSNAVDSDRVSDDCVSDWCGCEDVFAAGGGGDPKNLFRDPRMGHDPQSFNNLCFRALQWTRGSSNLMNGGPHLGYLLKVLGEPCRKRDTQYYIEWGENKTIYAEESDRQSAEVCLTSGGVQLITKRLRRHLPCILPTWVDILSLTEELDELDLPVK</sequence>
<proteinExistence type="predicted"/>
<gene>
    <name evidence="1" type="ORF">TTEB3V08_LOCUS1174</name>
</gene>
<organism evidence="1">
    <name type="scientific">Timema tahoe</name>
    <dbReference type="NCBI Taxonomy" id="61484"/>
    <lineage>
        <taxon>Eukaryota</taxon>
        <taxon>Metazoa</taxon>
        <taxon>Ecdysozoa</taxon>
        <taxon>Arthropoda</taxon>
        <taxon>Hexapoda</taxon>
        <taxon>Insecta</taxon>
        <taxon>Pterygota</taxon>
        <taxon>Neoptera</taxon>
        <taxon>Polyneoptera</taxon>
        <taxon>Phasmatodea</taxon>
        <taxon>Timematodea</taxon>
        <taxon>Timematoidea</taxon>
        <taxon>Timematidae</taxon>
        <taxon>Timema</taxon>
    </lineage>
</organism>
<protein>
    <submittedName>
        <fullName evidence="1">Uncharacterized protein</fullName>
    </submittedName>
</protein>
<evidence type="ECO:0000313" key="1">
    <source>
        <dbReference type="EMBL" id="CAD7453019.1"/>
    </source>
</evidence>
<accession>A0A7R9I9N6</accession>